<reference evidence="2" key="1">
    <citation type="submission" date="2017-07" db="EMBL/GenBank/DDBJ databases">
        <authorList>
            <person name="Mikheyev A."/>
            <person name="Grau M."/>
        </authorList>
    </citation>
    <scope>NUCLEOTIDE SEQUENCE</scope>
    <source>
        <tissue evidence="2">Venom_gland</tissue>
    </source>
</reference>
<keyword evidence="1" id="KW-0812">Transmembrane</keyword>
<protein>
    <submittedName>
        <fullName evidence="2">Uncharacterized protein</fullName>
    </submittedName>
</protein>
<reference evidence="2" key="2">
    <citation type="submission" date="2017-11" db="EMBL/GenBank/DDBJ databases">
        <title>Coralsnake Venomics: Analyses of Venom Gland Transcriptomes and Proteomes of Six Brazilian Taxa.</title>
        <authorList>
            <person name="Aird S.D."/>
            <person name="Jorge da Silva N."/>
            <person name="Qiu L."/>
            <person name="Villar-Briones A."/>
            <person name="Aparecida-Saddi V."/>
            <person name="Campos-Telles M.P."/>
            <person name="Grau M."/>
            <person name="Mikheyev A.S."/>
        </authorList>
    </citation>
    <scope>NUCLEOTIDE SEQUENCE</scope>
    <source>
        <tissue evidence="2">Venom_gland</tissue>
    </source>
</reference>
<dbReference type="AlphaFoldDB" id="A0A2D4FFN7"/>
<accession>A0A2D4FFN7</accession>
<keyword evidence="1" id="KW-1133">Transmembrane helix</keyword>
<keyword evidence="1" id="KW-0472">Membrane</keyword>
<evidence type="ECO:0000313" key="2">
    <source>
        <dbReference type="EMBL" id="LAA46283.1"/>
    </source>
</evidence>
<name>A0A2D4FFN7_MICCO</name>
<dbReference type="EMBL" id="IACJ01066613">
    <property type="protein sequence ID" value="LAA46283.1"/>
    <property type="molecule type" value="Transcribed_RNA"/>
</dbReference>
<evidence type="ECO:0000256" key="1">
    <source>
        <dbReference type="SAM" id="Phobius"/>
    </source>
</evidence>
<proteinExistence type="predicted"/>
<sequence length="140" mass="15460">MGEPWKMFSWTTGLHCPRWVPLIHSSPLSLPVPQRAAAAVPASAWKMIHDGSPWMEGLATASPFYMSCSDPWQTAAYTHRLQILEAAVGYNPLGVPFLFIIFCIFKGVPLTKWRGLVVKLSSIEGGLKLCSTKLSSLMQN</sequence>
<feature type="transmembrane region" description="Helical" evidence="1">
    <location>
        <begin position="87"/>
        <end position="105"/>
    </location>
</feature>
<organism evidence="2">
    <name type="scientific">Micrurus corallinus</name>
    <name type="common">Brazilian coral snake</name>
    <dbReference type="NCBI Taxonomy" id="54390"/>
    <lineage>
        <taxon>Eukaryota</taxon>
        <taxon>Metazoa</taxon>
        <taxon>Chordata</taxon>
        <taxon>Craniata</taxon>
        <taxon>Vertebrata</taxon>
        <taxon>Euteleostomi</taxon>
        <taxon>Lepidosauria</taxon>
        <taxon>Squamata</taxon>
        <taxon>Bifurcata</taxon>
        <taxon>Unidentata</taxon>
        <taxon>Episquamata</taxon>
        <taxon>Toxicofera</taxon>
        <taxon>Serpentes</taxon>
        <taxon>Colubroidea</taxon>
        <taxon>Elapidae</taxon>
        <taxon>Elapinae</taxon>
        <taxon>Micrurus</taxon>
    </lineage>
</organism>